<proteinExistence type="predicted"/>
<protein>
    <submittedName>
        <fullName evidence="1">Uncharacterized protein</fullName>
    </submittedName>
</protein>
<comment type="caution">
    <text evidence="1">The sequence shown here is derived from an EMBL/GenBank/DDBJ whole genome shotgun (WGS) entry which is preliminary data.</text>
</comment>
<dbReference type="Proteomes" id="UP001314262">
    <property type="component" value="Unassembled WGS sequence"/>
</dbReference>
<evidence type="ECO:0000313" key="2">
    <source>
        <dbReference type="Proteomes" id="UP001314262"/>
    </source>
</evidence>
<dbReference type="RefSeq" id="WP_338349273.1">
    <property type="nucleotide sequence ID" value="NZ_CAUZLT010000007.1"/>
</dbReference>
<gene>
    <name evidence="1" type="ORF">R53137_KAKDMLNK_01557</name>
</gene>
<keyword evidence="2" id="KW-1185">Reference proteome</keyword>
<organism evidence="1 2">
    <name type="scientific">Fructobacillus tropaeoli</name>
    <dbReference type="NCBI Taxonomy" id="709323"/>
    <lineage>
        <taxon>Bacteria</taxon>
        <taxon>Bacillati</taxon>
        <taxon>Bacillota</taxon>
        <taxon>Bacilli</taxon>
        <taxon>Lactobacillales</taxon>
        <taxon>Lactobacillaceae</taxon>
        <taxon>Fructobacillus</taxon>
    </lineage>
</organism>
<dbReference type="InterPro" id="IPR046100">
    <property type="entry name" value="DUF6037"/>
</dbReference>
<dbReference type="Pfam" id="PF19503">
    <property type="entry name" value="DUF6037"/>
    <property type="match status" value="1"/>
</dbReference>
<accession>A0ABM9N1V5</accession>
<dbReference type="EMBL" id="CAUZLT010000007">
    <property type="protein sequence ID" value="CAK1254342.1"/>
    <property type="molecule type" value="Genomic_DNA"/>
</dbReference>
<evidence type="ECO:0000313" key="1">
    <source>
        <dbReference type="EMBL" id="CAK1254342.1"/>
    </source>
</evidence>
<sequence>MPCVERVWSSSSYSPKEKAQLRDFFGTNPFKKGDINLLFSTIDSQLNLKNDSADFNDRVNLLYLQEKPEDIDKIYFNGFRRNTPPKGRSPFNSLKVQSILPRKVWEQVKDHPEISVRFTTNGYQSSADEVLAIKEHWTKIKNENNL</sequence>
<reference evidence="1 2" key="1">
    <citation type="submission" date="2023-10" db="EMBL/GenBank/DDBJ databases">
        <authorList>
            <person name="Botero Cardona J."/>
        </authorList>
    </citation>
    <scope>NUCLEOTIDE SEQUENCE [LARGE SCALE GENOMIC DNA]</scope>
    <source>
        <strain evidence="1 2">R-53137</strain>
    </source>
</reference>
<name>A0ABM9N1V5_9LACO</name>